<name>A0A9X7YFF8_SPHYA</name>
<dbReference type="AlphaFoldDB" id="A0A9X7YFF8"/>
<sequence>MGAPIYRVERAVDEQHQRIIRPSQSSYLAWTTIAGAVADASIGRAKLAASYSARWAINSSVDSLTDTGIYGIHSGGSGLPSGQASGLLEVTTSGEYGL</sequence>
<dbReference type="EMBL" id="CP060122">
    <property type="protein sequence ID" value="QNG48597.1"/>
    <property type="molecule type" value="Genomic_DNA"/>
</dbReference>
<proteinExistence type="predicted"/>
<organism evidence="2 3">
    <name type="scientific">Sphingobium yanoikuyae</name>
    <name type="common">Sphingomonas yanoikuyae</name>
    <dbReference type="NCBI Taxonomy" id="13690"/>
    <lineage>
        <taxon>Bacteria</taxon>
        <taxon>Pseudomonadati</taxon>
        <taxon>Pseudomonadota</taxon>
        <taxon>Alphaproteobacteria</taxon>
        <taxon>Sphingomonadales</taxon>
        <taxon>Sphingomonadaceae</taxon>
        <taxon>Sphingobium</taxon>
    </lineage>
</organism>
<gene>
    <name evidence="2" type="ORF">H3V42_14400</name>
</gene>
<feature type="compositionally biased region" description="Polar residues" evidence="1">
    <location>
        <begin position="80"/>
        <end position="98"/>
    </location>
</feature>
<feature type="region of interest" description="Disordered" evidence="1">
    <location>
        <begin position="75"/>
        <end position="98"/>
    </location>
</feature>
<protein>
    <submittedName>
        <fullName evidence="2">Uncharacterized protein</fullName>
    </submittedName>
</protein>
<evidence type="ECO:0000256" key="1">
    <source>
        <dbReference type="SAM" id="MobiDB-lite"/>
    </source>
</evidence>
<evidence type="ECO:0000313" key="2">
    <source>
        <dbReference type="EMBL" id="QNG48597.1"/>
    </source>
</evidence>
<evidence type="ECO:0000313" key="3">
    <source>
        <dbReference type="Proteomes" id="UP000515377"/>
    </source>
</evidence>
<accession>A0A9X7YFF8</accession>
<dbReference type="Proteomes" id="UP000515377">
    <property type="component" value="Chromosome"/>
</dbReference>
<reference evidence="2 3" key="1">
    <citation type="submission" date="2020-07" db="EMBL/GenBank/DDBJ databases">
        <title>Whole genome sequence of Sphingobium yanoikuyae A3.</title>
        <authorList>
            <person name="Han S.-S."/>
        </authorList>
    </citation>
    <scope>NUCLEOTIDE SEQUENCE [LARGE SCALE GENOMIC DNA]</scope>
    <source>
        <strain evidence="2 3">A3</strain>
    </source>
</reference>